<evidence type="ECO:0000259" key="2">
    <source>
        <dbReference type="Pfam" id="PF12850"/>
    </source>
</evidence>
<dbReference type="AlphaFoldDB" id="A0A6N2RLE3"/>
<evidence type="ECO:0000313" key="3">
    <source>
        <dbReference type="EMBL" id="VYS81278.1"/>
    </source>
</evidence>
<dbReference type="Pfam" id="PF12850">
    <property type="entry name" value="Metallophos_2"/>
    <property type="match status" value="1"/>
</dbReference>
<protein>
    <submittedName>
        <fullName evidence="3">Phosphodiesterase</fullName>
    </submittedName>
</protein>
<organism evidence="3">
    <name type="scientific">Akkermansia muciniphila</name>
    <dbReference type="NCBI Taxonomy" id="239935"/>
    <lineage>
        <taxon>Bacteria</taxon>
        <taxon>Pseudomonadati</taxon>
        <taxon>Verrucomicrobiota</taxon>
        <taxon>Verrucomicrobiia</taxon>
        <taxon>Verrucomicrobiales</taxon>
        <taxon>Akkermansiaceae</taxon>
        <taxon>Akkermansia</taxon>
    </lineage>
</organism>
<feature type="domain" description="Calcineurin-like phosphoesterase" evidence="2">
    <location>
        <begin position="1"/>
        <end position="156"/>
    </location>
</feature>
<sequence length="168" mass="18861">MKIGVFSDMHDRTDHLELAMRQMRLLDCGHFMFLGDCTTPESFQRLIELTGGLPLDAVPGNNDYELAIMRQLATCSTAARLHPEHVLLTRYGMKFSLSHYPKYAMQEARSGSVDAALYGHTHQAVREMYRGCLLANPGELQGRTGRIGFGILDTDSRIMNLHSLDFNA</sequence>
<dbReference type="SUPFAM" id="SSF56300">
    <property type="entry name" value="Metallo-dependent phosphatases"/>
    <property type="match status" value="1"/>
</dbReference>
<dbReference type="PANTHER" id="PTHR43165:SF1">
    <property type="entry name" value="PHOSPHODIESTERASE MJ0936"/>
    <property type="match status" value="1"/>
</dbReference>
<dbReference type="Gene3D" id="3.60.21.10">
    <property type="match status" value="1"/>
</dbReference>
<evidence type="ECO:0000256" key="1">
    <source>
        <dbReference type="ARBA" id="ARBA00008950"/>
    </source>
</evidence>
<dbReference type="InterPro" id="IPR029052">
    <property type="entry name" value="Metallo-depent_PP-like"/>
</dbReference>
<reference evidence="3" key="1">
    <citation type="submission" date="2019-11" db="EMBL/GenBank/DDBJ databases">
        <authorList>
            <person name="Feng L."/>
        </authorList>
    </citation>
    <scope>NUCLEOTIDE SEQUENCE</scope>
    <source>
        <strain evidence="3">AMuciniphilaLFYP55</strain>
    </source>
</reference>
<name>A0A6N2RLE3_9BACT</name>
<dbReference type="OrthoDB" id="9800565at2"/>
<comment type="similarity">
    <text evidence="1">Belongs to the metallophosphoesterase superfamily. YfcE family.</text>
</comment>
<dbReference type="InterPro" id="IPR053193">
    <property type="entry name" value="MetalloPDE_YfcE-like"/>
</dbReference>
<dbReference type="RefSeq" id="WP_102721338.1">
    <property type="nucleotide sequence ID" value="NZ_CACRSS010000002.1"/>
</dbReference>
<dbReference type="PANTHER" id="PTHR43165">
    <property type="entry name" value="METALLOPHOSPHOESTERASE"/>
    <property type="match status" value="1"/>
</dbReference>
<gene>
    <name evidence="3" type="ORF">AMLFYP55_01671</name>
</gene>
<accession>A0A6N2RLE3</accession>
<dbReference type="InterPro" id="IPR024654">
    <property type="entry name" value="Calcineurin-like_PHP_lpxH"/>
</dbReference>
<dbReference type="EMBL" id="CACRSS010000002">
    <property type="protein sequence ID" value="VYS81278.1"/>
    <property type="molecule type" value="Genomic_DNA"/>
</dbReference>
<proteinExistence type="inferred from homology"/>